<name>A0ABQ7FRS0_DUNSA</name>
<feature type="non-terminal residue" evidence="9">
    <location>
        <position position="84"/>
    </location>
</feature>
<evidence type="ECO:0000256" key="2">
    <source>
        <dbReference type="ARBA" id="ARBA00022448"/>
    </source>
</evidence>
<keyword evidence="5" id="KW-1133">Transmembrane helix</keyword>
<evidence type="ECO:0000256" key="7">
    <source>
        <dbReference type="ARBA" id="ARBA00023136"/>
    </source>
</evidence>
<evidence type="ECO:0000256" key="3">
    <source>
        <dbReference type="ARBA" id="ARBA00022692"/>
    </source>
</evidence>
<dbReference type="PANTHER" id="PTHR33650">
    <property type="entry name" value="CHLOROPLAST ENVELOPE MEMBRANE PROTEIN-RELATED"/>
    <property type="match status" value="1"/>
</dbReference>
<proteinExistence type="inferred from homology"/>
<comment type="caution">
    <text evidence="9">The sequence shown here is derived from an EMBL/GenBank/DDBJ whole genome shotgun (WGS) entry which is preliminary data.</text>
</comment>
<dbReference type="InterPro" id="IPR004282">
    <property type="entry name" value="CemA"/>
</dbReference>
<evidence type="ECO:0000256" key="1">
    <source>
        <dbReference type="ARBA" id="ARBA00004141"/>
    </source>
</evidence>
<evidence type="ECO:0000256" key="6">
    <source>
        <dbReference type="ARBA" id="ARBA00023065"/>
    </source>
</evidence>
<comment type="subcellular location">
    <subcellularLocation>
        <location evidence="1">Membrane</location>
        <topology evidence="1">Multi-pass membrane protein</topology>
    </subcellularLocation>
</comment>
<keyword evidence="2" id="KW-0813">Transport</keyword>
<dbReference type="EMBL" id="MU074057">
    <property type="protein sequence ID" value="KAF5825284.1"/>
    <property type="molecule type" value="Genomic_DNA"/>
</dbReference>
<protein>
    <submittedName>
        <fullName evidence="9">Uncharacterized protein</fullName>
    </submittedName>
</protein>
<dbReference type="PANTHER" id="PTHR33650:SF1">
    <property type="entry name" value="CHLOROPLAST ENVELOPE MEMBRANE PROTEIN"/>
    <property type="match status" value="1"/>
</dbReference>
<evidence type="ECO:0000256" key="4">
    <source>
        <dbReference type="ARBA" id="ARBA00022781"/>
    </source>
</evidence>
<sequence length="84" mass="9248">VSDSTSSTMLFGLLSQQTRSRQAFFNTLSRLFDGLSDIAKAVMIILIADTLLGYHSEEGWTGLIELVGAWKRASVQHQDSACRV</sequence>
<gene>
    <name evidence="9" type="ORF">DUNSADRAFT_12193</name>
</gene>
<evidence type="ECO:0000313" key="10">
    <source>
        <dbReference type="Proteomes" id="UP000815325"/>
    </source>
</evidence>
<organism evidence="9 10">
    <name type="scientific">Dunaliella salina</name>
    <name type="common">Green alga</name>
    <name type="synonym">Protococcus salinus</name>
    <dbReference type="NCBI Taxonomy" id="3046"/>
    <lineage>
        <taxon>Eukaryota</taxon>
        <taxon>Viridiplantae</taxon>
        <taxon>Chlorophyta</taxon>
        <taxon>core chlorophytes</taxon>
        <taxon>Chlorophyceae</taxon>
        <taxon>CS clade</taxon>
        <taxon>Chlamydomonadales</taxon>
        <taxon>Dunaliellaceae</taxon>
        <taxon>Dunaliella</taxon>
    </lineage>
</organism>
<keyword evidence="3" id="KW-0812">Transmembrane</keyword>
<feature type="non-terminal residue" evidence="9">
    <location>
        <position position="1"/>
    </location>
</feature>
<keyword evidence="4" id="KW-0375">Hydrogen ion transport</keyword>
<evidence type="ECO:0000256" key="5">
    <source>
        <dbReference type="ARBA" id="ARBA00022989"/>
    </source>
</evidence>
<evidence type="ECO:0000256" key="8">
    <source>
        <dbReference type="ARBA" id="ARBA00043980"/>
    </source>
</evidence>
<keyword evidence="10" id="KW-1185">Reference proteome</keyword>
<dbReference type="Pfam" id="PF03040">
    <property type="entry name" value="CemA"/>
    <property type="match status" value="1"/>
</dbReference>
<accession>A0ABQ7FRS0</accession>
<keyword evidence="7" id="KW-0472">Membrane</keyword>
<comment type="similarity">
    <text evidence="8">Belongs to the CemA family.</text>
</comment>
<evidence type="ECO:0000313" key="9">
    <source>
        <dbReference type="EMBL" id="KAF5825284.1"/>
    </source>
</evidence>
<dbReference type="Proteomes" id="UP000815325">
    <property type="component" value="Unassembled WGS sequence"/>
</dbReference>
<keyword evidence="6" id="KW-0406">Ion transport</keyword>
<reference evidence="9" key="1">
    <citation type="submission" date="2017-08" db="EMBL/GenBank/DDBJ databases">
        <authorList>
            <person name="Polle J.E."/>
            <person name="Barry K."/>
            <person name="Cushman J."/>
            <person name="Schmutz J."/>
            <person name="Tran D."/>
            <person name="Hathwaick L.T."/>
            <person name="Yim W.C."/>
            <person name="Jenkins J."/>
            <person name="Mckie-Krisberg Z.M."/>
            <person name="Prochnik S."/>
            <person name="Lindquist E."/>
            <person name="Dockter R.B."/>
            <person name="Adam C."/>
            <person name="Molina H."/>
            <person name="Bunkerborg J."/>
            <person name="Jin E."/>
            <person name="Buchheim M."/>
            <person name="Magnuson J."/>
        </authorList>
    </citation>
    <scope>NUCLEOTIDE SEQUENCE</scope>
    <source>
        <strain evidence="9">CCAP 19/18</strain>
    </source>
</reference>